<protein>
    <recommendedName>
        <fullName evidence="6">PDZ domain-containing protein</fullName>
    </recommendedName>
</protein>
<dbReference type="Proteomes" id="UP001152797">
    <property type="component" value="Unassembled WGS sequence"/>
</dbReference>
<dbReference type="EMBL" id="CAMXCT030000017">
    <property type="protein sequence ID" value="CAL4759844.1"/>
    <property type="molecule type" value="Genomic_DNA"/>
</dbReference>
<evidence type="ECO:0000313" key="4">
    <source>
        <dbReference type="EMBL" id="CAL1125907.1"/>
    </source>
</evidence>
<organism evidence="3">
    <name type="scientific">Cladocopium goreaui</name>
    <dbReference type="NCBI Taxonomy" id="2562237"/>
    <lineage>
        <taxon>Eukaryota</taxon>
        <taxon>Sar</taxon>
        <taxon>Alveolata</taxon>
        <taxon>Dinophyceae</taxon>
        <taxon>Suessiales</taxon>
        <taxon>Symbiodiniaceae</taxon>
        <taxon>Cladocopium</taxon>
    </lineage>
</organism>
<dbReference type="OrthoDB" id="437313at2759"/>
<sequence>MAQLYAAMEAAQLAELVPLAEEWCQEQGAELLEEVLEFMEDFASSLGLTVSQRERLLQQLGVEDQELLDAKQLVQQQEEEIAKLTAESKKTSKKQKGPLLARIKDLEQAPEYLSAKRFVQDPAAERERQRAELLEKLETKVRMCISDRDLPAATSALAEFRAAGGVSGNESGSLANDLAQLRAELSTKDPEEQKRRMEQRKAMKKRGFQFDPPSGAEAETEPRKMKLKVDVELGAGLQLEPSWYGMVIEEIDDEPGQDERLGPGDCICKINGQSLQEMEDCESVFIDFLKVAWAANRREYASIQAMKPCHASGAVPQSGAVDWNALEADLKSFGGDYQVDFKVQTTRFGWGWVGWIRMGDVKNAMS</sequence>
<accession>A0A9P1FG32</accession>
<feature type="coiled-coil region" evidence="1">
    <location>
        <begin position="67"/>
        <end position="94"/>
    </location>
</feature>
<dbReference type="InterPro" id="IPR036034">
    <property type="entry name" value="PDZ_sf"/>
</dbReference>
<keyword evidence="5" id="KW-1185">Reference proteome</keyword>
<reference evidence="3" key="1">
    <citation type="submission" date="2022-10" db="EMBL/GenBank/DDBJ databases">
        <authorList>
            <person name="Chen Y."/>
            <person name="Dougan E. K."/>
            <person name="Chan C."/>
            <person name="Rhodes N."/>
            <person name="Thang M."/>
        </authorList>
    </citation>
    <scope>NUCLEOTIDE SEQUENCE</scope>
</reference>
<evidence type="ECO:0000313" key="3">
    <source>
        <dbReference type="EMBL" id="CAI3972532.1"/>
    </source>
</evidence>
<evidence type="ECO:0008006" key="6">
    <source>
        <dbReference type="Google" id="ProtNLM"/>
    </source>
</evidence>
<evidence type="ECO:0000313" key="5">
    <source>
        <dbReference type="Proteomes" id="UP001152797"/>
    </source>
</evidence>
<dbReference type="EMBL" id="CAMXCT010000017">
    <property type="protein sequence ID" value="CAI3972532.1"/>
    <property type="molecule type" value="Genomic_DNA"/>
</dbReference>
<comment type="caution">
    <text evidence="3">The sequence shown here is derived from an EMBL/GenBank/DDBJ whole genome shotgun (WGS) entry which is preliminary data.</text>
</comment>
<feature type="region of interest" description="Disordered" evidence="2">
    <location>
        <begin position="183"/>
        <end position="223"/>
    </location>
</feature>
<evidence type="ECO:0000256" key="1">
    <source>
        <dbReference type="SAM" id="Coils"/>
    </source>
</evidence>
<gene>
    <name evidence="3" type="ORF">C1SCF055_LOCUS1107</name>
</gene>
<name>A0A9P1FG32_9DINO</name>
<dbReference type="AlphaFoldDB" id="A0A9P1FG32"/>
<dbReference type="EMBL" id="CAMXCT020000017">
    <property type="protein sequence ID" value="CAL1125907.1"/>
    <property type="molecule type" value="Genomic_DNA"/>
</dbReference>
<reference evidence="4" key="2">
    <citation type="submission" date="2024-04" db="EMBL/GenBank/DDBJ databases">
        <authorList>
            <person name="Chen Y."/>
            <person name="Shah S."/>
            <person name="Dougan E. K."/>
            <person name="Thang M."/>
            <person name="Chan C."/>
        </authorList>
    </citation>
    <scope>NUCLEOTIDE SEQUENCE [LARGE SCALE GENOMIC DNA]</scope>
</reference>
<keyword evidence="1" id="KW-0175">Coiled coil</keyword>
<proteinExistence type="predicted"/>
<evidence type="ECO:0000256" key="2">
    <source>
        <dbReference type="SAM" id="MobiDB-lite"/>
    </source>
</evidence>
<dbReference type="SUPFAM" id="SSF50156">
    <property type="entry name" value="PDZ domain-like"/>
    <property type="match status" value="1"/>
</dbReference>
<feature type="compositionally biased region" description="Basic and acidic residues" evidence="2">
    <location>
        <begin position="185"/>
        <end position="201"/>
    </location>
</feature>